<gene>
    <name evidence="1" type="ORF">OM960_13095</name>
</gene>
<name>A0ABT3J4C4_9RHOB</name>
<protein>
    <recommendedName>
        <fullName evidence="3">HD domain-containing protein</fullName>
    </recommendedName>
</protein>
<keyword evidence="2" id="KW-1185">Reference proteome</keyword>
<reference evidence="1 2" key="1">
    <citation type="submission" date="2022-10" db="EMBL/GenBank/DDBJ databases">
        <title>Defluviimonas sp. CAU 1641 isolated from mud.</title>
        <authorList>
            <person name="Kim W."/>
        </authorList>
    </citation>
    <scope>NUCLEOTIDE SEQUENCE [LARGE SCALE GENOMIC DNA]</scope>
    <source>
        <strain evidence="1 2">CAU 1641</strain>
    </source>
</reference>
<organism evidence="1 2">
    <name type="scientific">Defluviimonas salinarum</name>
    <dbReference type="NCBI Taxonomy" id="2992147"/>
    <lineage>
        <taxon>Bacteria</taxon>
        <taxon>Pseudomonadati</taxon>
        <taxon>Pseudomonadota</taxon>
        <taxon>Alphaproteobacteria</taxon>
        <taxon>Rhodobacterales</taxon>
        <taxon>Paracoccaceae</taxon>
        <taxon>Albidovulum</taxon>
    </lineage>
</organism>
<evidence type="ECO:0008006" key="3">
    <source>
        <dbReference type="Google" id="ProtNLM"/>
    </source>
</evidence>
<dbReference type="RefSeq" id="WP_264772254.1">
    <property type="nucleotide sequence ID" value="NZ_JAPDOG010000011.1"/>
</dbReference>
<evidence type="ECO:0000313" key="2">
    <source>
        <dbReference type="Proteomes" id="UP001207582"/>
    </source>
</evidence>
<sequence>MEAGWTRLEGGDLWGAARAAHEADTHRRYHAFAHPLAMYRHAAETFGFSYDRHLDRAILTHDVVHDGGPDVELRSALWLRKRLDTPDPEAEAMIRATIDHVPGRDNRIILLDLADFMFPEVRRENTRLLAEEARLLHGWDGSAFADRSAAHLDRLEVRIRDGIPGIDSPREREWFAAIAEGIRAAARDLRAPCPSSPDF</sequence>
<comment type="caution">
    <text evidence="1">The sequence shown here is derived from an EMBL/GenBank/DDBJ whole genome shotgun (WGS) entry which is preliminary data.</text>
</comment>
<evidence type="ECO:0000313" key="1">
    <source>
        <dbReference type="EMBL" id="MCW3782521.1"/>
    </source>
</evidence>
<dbReference type="Proteomes" id="UP001207582">
    <property type="component" value="Unassembled WGS sequence"/>
</dbReference>
<dbReference type="EMBL" id="JAPDOG010000011">
    <property type="protein sequence ID" value="MCW3782521.1"/>
    <property type="molecule type" value="Genomic_DNA"/>
</dbReference>
<proteinExistence type="predicted"/>
<accession>A0ABT3J4C4</accession>